<evidence type="ECO:0000313" key="2">
    <source>
        <dbReference type="Proteomes" id="UP000236910"/>
    </source>
</evidence>
<protein>
    <submittedName>
        <fullName evidence="1">Uncharacterized protein</fullName>
    </submittedName>
</protein>
<gene>
    <name evidence="1" type="ORF">C0175_01885</name>
</gene>
<dbReference type="EMBL" id="PNIX01000111">
    <property type="protein sequence ID" value="PMP83377.1"/>
    <property type="molecule type" value="Genomic_DNA"/>
</dbReference>
<comment type="caution">
    <text evidence="1">The sequence shown here is derived from an EMBL/GenBank/DDBJ whole genome shotgun (WGS) entry which is preliminary data.</text>
</comment>
<accession>A0A2J6X8B0</accession>
<organism evidence="1 2">
    <name type="scientific">Caldisericum exile</name>
    <dbReference type="NCBI Taxonomy" id="693075"/>
    <lineage>
        <taxon>Bacteria</taxon>
        <taxon>Pseudomonadati</taxon>
        <taxon>Caldisericota/Cryosericota group</taxon>
        <taxon>Caldisericota</taxon>
        <taxon>Caldisericia</taxon>
        <taxon>Caldisericales</taxon>
        <taxon>Caldisericaceae</taxon>
        <taxon>Caldisericum</taxon>
    </lineage>
</organism>
<dbReference type="AlphaFoldDB" id="A0A2J6X8B0"/>
<dbReference type="Proteomes" id="UP000236910">
    <property type="component" value="Unassembled WGS sequence"/>
</dbReference>
<reference evidence="1 2" key="1">
    <citation type="submission" date="2018-01" db="EMBL/GenBank/DDBJ databases">
        <title>Metagenomic assembled genomes from two thermal pools in the Uzon Caldera, Kamchatka, Russia.</title>
        <authorList>
            <person name="Wilkins L."/>
            <person name="Ettinger C."/>
        </authorList>
    </citation>
    <scope>NUCLEOTIDE SEQUENCE [LARGE SCALE GENOMIC DNA]</scope>
    <source>
        <strain evidence="1">ARK-10</strain>
    </source>
</reference>
<name>A0A2J6X8B0_9BACT</name>
<evidence type="ECO:0000313" key="1">
    <source>
        <dbReference type="EMBL" id="PMP83377.1"/>
    </source>
</evidence>
<proteinExistence type="predicted"/>
<sequence>MMTGLMNSGIFAFSQNLFKEEKSKKYQIKVSIILEYGDTVEDFKDFEIQIDSWDILFYDHMVKLNEDEIDRFKESRKFIGRV</sequence>